<evidence type="ECO:0000313" key="18">
    <source>
        <dbReference type="EMBL" id="GME67793.1"/>
    </source>
</evidence>
<dbReference type="Gene3D" id="3.30.565.10">
    <property type="entry name" value="Histidine kinase-like ATPase, C-terminal domain"/>
    <property type="match status" value="1"/>
</dbReference>
<feature type="region of interest" description="Disordered" evidence="15">
    <location>
        <begin position="78"/>
        <end position="103"/>
    </location>
</feature>
<evidence type="ECO:0000256" key="9">
    <source>
        <dbReference type="ARBA" id="ARBA00023029"/>
    </source>
</evidence>
<evidence type="ECO:0000256" key="2">
    <source>
        <dbReference type="ARBA" id="ARBA00001913"/>
    </source>
</evidence>
<keyword evidence="6 14" id="KW-0547">Nucleotide-binding</keyword>
<name>A0A9W6SVF3_CANBO</name>
<evidence type="ECO:0000313" key="19">
    <source>
        <dbReference type="Proteomes" id="UP001165120"/>
    </source>
</evidence>
<organism evidence="18 19">
    <name type="scientific">Candida boidinii</name>
    <name type="common">Yeast</name>
    <dbReference type="NCBI Taxonomy" id="5477"/>
    <lineage>
        <taxon>Eukaryota</taxon>
        <taxon>Fungi</taxon>
        <taxon>Dikarya</taxon>
        <taxon>Ascomycota</taxon>
        <taxon>Saccharomycotina</taxon>
        <taxon>Pichiomycetes</taxon>
        <taxon>Pichiales</taxon>
        <taxon>Pichiaceae</taxon>
        <taxon>Ogataea</taxon>
        <taxon>Ogataea/Candida clade</taxon>
    </lineage>
</organism>
<evidence type="ECO:0000256" key="15">
    <source>
        <dbReference type="SAM" id="MobiDB-lite"/>
    </source>
</evidence>
<dbReference type="FunFam" id="3.30.230.10:FF:000008">
    <property type="entry name" value="DNA topoisomerase 2"/>
    <property type="match status" value="1"/>
</dbReference>
<keyword evidence="9 13" id="KW-0799">Topoisomerase</keyword>
<dbReference type="GO" id="GO:0000819">
    <property type="term" value="P:sister chromatid segregation"/>
    <property type="evidence" value="ECO:0007669"/>
    <property type="project" value="TreeGrafter"/>
</dbReference>
<evidence type="ECO:0000256" key="10">
    <source>
        <dbReference type="ARBA" id="ARBA00023125"/>
    </source>
</evidence>
<comment type="similarity">
    <text evidence="4 14">Belongs to the type II topoisomerase family.</text>
</comment>
<feature type="compositionally biased region" description="Low complexity" evidence="15">
    <location>
        <begin position="1103"/>
        <end position="1120"/>
    </location>
</feature>
<dbReference type="InterPro" id="IPR013760">
    <property type="entry name" value="Topo_IIA-like_dom_sf"/>
</dbReference>
<keyword evidence="10 13" id="KW-0238">DNA-binding</keyword>
<dbReference type="Pfam" id="PF16898">
    <property type="entry name" value="TOPRIM_C"/>
    <property type="match status" value="1"/>
</dbReference>
<evidence type="ECO:0000256" key="7">
    <source>
        <dbReference type="ARBA" id="ARBA00022840"/>
    </source>
</evidence>
<dbReference type="GO" id="GO:0003918">
    <property type="term" value="F:DNA topoisomerase type II (double strand cut, ATP-hydrolyzing) activity"/>
    <property type="evidence" value="ECO:0007669"/>
    <property type="project" value="UniProtKB-UniRule"/>
</dbReference>
<dbReference type="Gene3D" id="3.40.50.670">
    <property type="match status" value="1"/>
</dbReference>
<dbReference type="Pfam" id="PF01751">
    <property type="entry name" value="Toprim"/>
    <property type="match status" value="1"/>
</dbReference>
<dbReference type="SUPFAM" id="SSF56719">
    <property type="entry name" value="Type II DNA topoisomerase"/>
    <property type="match status" value="1"/>
</dbReference>
<gene>
    <name evidence="18" type="ORF">Cboi02_000115800</name>
</gene>
<dbReference type="PROSITE" id="PS50880">
    <property type="entry name" value="TOPRIM"/>
    <property type="match status" value="1"/>
</dbReference>
<keyword evidence="8" id="KW-0460">Magnesium</keyword>
<dbReference type="SUPFAM" id="SSF55874">
    <property type="entry name" value="ATPase domain of HSP90 chaperone/DNA topoisomerase II/histidine kinase"/>
    <property type="match status" value="1"/>
</dbReference>
<comment type="subunit">
    <text evidence="14">Homodimer.</text>
</comment>
<dbReference type="SMART" id="SM00433">
    <property type="entry name" value="TOP2c"/>
    <property type="match status" value="1"/>
</dbReference>
<dbReference type="Gene3D" id="3.30.1360.40">
    <property type="match status" value="1"/>
</dbReference>
<dbReference type="Gene3D" id="3.30.230.10">
    <property type="match status" value="1"/>
</dbReference>
<dbReference type="Proteomes" id="UP001165120">
    <property type="component" value="Unassembled WGS sequence"/>
</dbReference>
<dbReference type="PRINTS" id="PR01158">
    <property type="entry name" value="TOPISMRASEII"/>
</dbReference>
<accession>A0A9W6SVF3</accession>
<feature type="compositionally biased region" description="Low complexity" evidence="15">
    <location>
        <begin position="1077"/>
        <end position="1090"/>
    </location>
</feature>
<dbReference type="PRINTS" id="PR00418">
    <property type="entry name" value="TPI2FAMILY"/>
</dbReference>
<keyword evidence="19" id="KW-1185">Reference proteome</keyword>
<dbReference type="InterPro" id="IPR002205">
    <property type="entry name" value="Topo_IIA_dom_A"/>
</dbReference>
<dbReference type="InterPro" id="IPR013758">
    <property type="entry name" value="Topo_IIA_A/C_ab"/>
</dbReference>
<dbReference type="InterPro" id="IPR001154">
    <property type="entry name" value="TopoII_euk"/>
</dbReference>
<dbReference type="InterPro" id="IPR031660">
    <property type="entry name" value="TOPRIM_C"/>
</dbReference>
<dbReference type="InterPro" id="IPR050634">
    <property type="entry name" value="DNA_Topoisomerase_II"/>
</dbReference>
<dbReference type="GO" id="GO:0000712">
    <property type="term" value="P:resolution of meiotic recombination intermediates"/>
    <property type="evidence" value="ECO:0007669"/>
    <property type="project" value="TreeGrafter"/>
</dbReference>
<feature type="compositionally biased region" description="Basic residues" evidence="15">
    <location>
        <begin position="1013"/>
        <end position="1027"/>
    </location>
</feature>
<evidence type="ECO:0000256" key="5">
    <source>
        <dbReference type="ARBA" id="ARBA00022723"/>
    </source>
</evidence>
<comment type="catalytic activity">
    <reaction evidence="1 13 14">
        <text>ATP-dependent breakage, passage and rejoining of double-stranded DNA.</text>
        <dbReference type="EC" id="5.6.2.2"/>
    </reaction>
</comment>
<feature type="region of interest" description="Disordered" evidence="15">
    <location>
        <begin position="1003"/>
        <end position="1264"/>
    </location>
</feature>
<dbReference type="Gene3D" id="3.30.1490.30">
    <property type="match status" value="1"/>
</dbReference>
<dbReference type="PROSITE" id="PS52040">
    <property type="entry name" value="TOPO_IIA"/>
    <property type="match status" value="1"/>
</dbReference>
<dbReference type="InterPro" id="IPR013759">
    <property type="entry name" value="Topo_IIA_B_C"/>
</dbReference>
<dbReference type="GO" id="GO:0046872">
    <property type="term" value="F:metal ion binding"/>
    <property type="evidence" value="ECO:0007669"/>
    <property type="project" value="UniProtKB-KW"/>
</dbReference>
<sequence length="1264" mass="142801">MKKKEEYTEIIFKPDLAKFGMDKLDDDILGVLKRRVYDLSGSVKDISVTLNGKRLKIRNFKQYIEMYVKSLEKIKAEENNSPPPQLLNEDSESSTPQPTPIAGGKLPTIVHQIIDDRWELGFAISDGNFNQVSFVNSIATTSGGSHVNLVSDLIVEKLMEQIKKKNKRAMIKPFQIKSNMFLFINCLIENPAFTSQTKEQLTTRVSQFGGKKLSLPDDFIKKILRTGIIDNIMDIAQANADKALKKNDGSRKNRITGYPKLEDANKAGTKDGRKCTLILTEGDSALTLAVAGLAVVGRDLYGCYPLRGKMLNVREASADQILKNAEIQAIKQIMGLQHKKRYDSTNINSLRYGHIMIMTDQDHDGSHIKGLIINFLETSFPGLLEIPEFLIEFITPIVKVKILTGPKKKTTLSFYNMPEYEAWRDDEGLTCSYKQKYYKGLGTSSPAEAREYFSQLDKHLKKFHSLKEEDKSLIDLAFSKKKADERKEWLRCFQPGTFLDPTLKEIPISDFINKELILFSMADNIRSIPSVLDGFKPSQRKILYGCYKRNLTGEIKVSQLVGYIGEHTGYHHGEASLTQSIVSLAQDFVGSNNLNVLVPHGGFGSRAAGGKDASAARYIFTELSALTRKVFNPLDNPLLTYLQDDEQTVEPEWYLPVLPMLLVNGTDGIGSGWSTNIPPFNPKDIVSNIRAMMNGDELMDMKPWFRGWDGFIERISKDKFKMEGNIEQIDDNTIEITELPARMWTITMKEYLLQGLAGTDRVKPWIKDMQEQHGIGIKFVITLTDEEMKKALSVGLKEKFKLTTTISTSNMVAFDPQGRIKKYDHVNQILEDYYHVRLDYYQRRKDQLATQFSNQLEKLSCQARFIKLIIDKELVVSNKKRLDLIEELQSLKFPGFDKNNNPVYAKIKKENPESLSDIEEIEDEANDTVVNVQVTINSTYDYLLGMQIWSLTRERYEKLLKQRDEKEAELTELLGKSAKDLWNSDLDEFLLSWDKSLEEYEEQRNSIIPDKSSKKKRAAPKRPRKAIKKEADDDDGDEDFGNDKKKNKTAKQSTLPFKKTDSSSSAPKVKTEPKPEFPSIFGSGSSPFGKNGDKKGIFGGFGSSSSKFSQAFSAFKKQSSPLGDDDDGEDTKRRQPKIVVSDNDEDDDDIVEKPKVKTASTATKRATTTKAKTAKAKTAPSKKATRKSSKGLDSDDDDILEISDLDSESTPAPSARGARSRRATTKKSYAIEFSDNDDEEMEEEEEEDGDDGDDDDEDDYSDFE</sequence>
<reference evidence="18" key="1">
    <citation type="submission" date="2023-04" db="EMBL/GenBank/DDBJ databases">
        <title>Candida boidinii NBRC 10035.</title>
        <authorList>
            <person name="Ichikawa N."/>
            <person name="Sato H."/>
            <person name="Tonouchi N."/>
        </authorList>
    </citation>
    <scope>NUCLEOTIDE SEQUENCE</scope>
    <source>
        <strain evidence="18">NBRC 10035</strain>
    </source>
</reference>
<protein>
    <recommendedName>
        <fullName evidence="14">DNA topoisomerase 2</fullName>
        <ecNumber evidence="14">5.6.2.2</ecNumber>
    </recommendedName>
</protein>
<evidence type="ECO:0000256" key="13">
    <source>
        <dbReference type="PROSITE-ProRule" id="PRU01384"/>
    </source>
</evidence>
<dbReference type="PANTHER" id="PTHR10169:SF38">
    <property type="entry name" value="DNA TOPOISOMERASE 2"/>
    <property type="match status" value="1"/>
</dbReference>
<dbReference type="CDD" id="cd03365">
    <property type="entry name" value="TOPRIM_TopoIIA"/>
    <property type="match status" value="1"/>
</dbReference>
<feature type="domain" description="Toprim" evidence="16">
    <location>
        <begin position="275"/>
        <end position="391"/>
    </location>
</feature>
<dbReference type="FunFam" id="3.40.50.670:FF:000001">
    <property type="entry name" value="DNA topoisomerase 2"/>
    <property type="match status" value="2"/>
</dbReference>
<dbReference type="InterPro" id="IPR020568">
    <property type="entry name" value="Ribosomal_Su5_D2-typ_SF"/>
</dbReference>
<evidence type="ECO:0000256" key="6">
    <source>
        <dbReference type="ARBA" id="ARBA00022741"/>
    </source>
</evidence>
<keyword evidence="7 14" id="KW-0067">ATP-binding</keyword>
<dbReference type="InterPro" id="IPR001241">
    <property type="entry name" value="Topo_IIA"/>
</dbReference>
<dbReference type="InterPro" id="IPR014721">
    <property type="entry name" value="Ribsml_uS5_D2-typ_fold_subgr"/>
</dbReference>
<dbReference type="FunFam" id="3.90.199.10:FF:000002">
    <property type="entry name" value="DNA topoisomerase 2"/>
    <property type="match status" value="1"/>
</dbReference>
<dbReference type="Pfam" id="PF00204">
    <property type="entry name" value="DNA_gyraseB"/>
    <property type="match status" value="1"/>
</dbReference>
<dbReference type="PANTHER" id="PTHR10169">
    <property type="entry name" value="DNA TOPOISOMERASE/GYRASE"/>
    <property type="match status" value="1"/>
</dbReference>
<evidence type="ECO:0000256" key="11">
    <source>
        <dbReference type="ARBA" id="ARBA00023235"/>
    </source>
</evidence>
<dbReference type="InterPro" id="IPR034157">
    <property type="entry name" value="TOPRIM_TopoII"/>
</dbReference>
<evidence type="ECO:0000256" key="1">
    <source>
        <dbReference type="ARBA" id="ARBA00000185"/>
    </source>
</evidence>
<evidence type="ECO:0000256" key="3">
    <source>
        <dbReference type="ARBA" id="ARBA00001946"/>
    </source>
</evidence>
<comment type="cofactor">
    <cofactor evidence="2">
        <name>Ca(2+)</name>
        <dbReference type="ChEBI" id="CHEBI:29108"/>
    </cofactor>
</comment>
<dbReference type="GO" id="GO:0005524">
    <property type="term" value="F:ATP binding"/>
    <property type="evidence" value="ECO:0007669"/>
    <property type="project" value="UniProtKB-UniRule"/>
</dbReference>
<feature type="active site" description="O-(5'-phospho-DNA)-tyrosine intermediate" evidence="13">
    <location>
        <position position="618"/>
    </location>
</feature>
<dbReference type="GO" id="GO:0006265">
    <property type="term" value="P:DNA topological change"/>
    <property type="evidence" value="ECO:0007669"/>
    <property type="project" value="UniProtKB-UniRule"/>
</dbReference>
<comment type="caution">
    <text evidence="18">The sequence shown here is derived from an EMBL/GenBank/DDBJ whole genome shotgun (WGS) entry which is preliminary data.</text>
</comment>
<dbReference type="InterPro" id="IPR013506">
    <property type="entry name" value="Topo_IIA_bsu_dom2"/>
</dbReference>
<dbReference type="EMBL" id="BSXN01000253">
    <property type="protein sequence ID" value="GME67793.1"/>
    <property type="molecule type" value="Genomic_DNA"/>
</dbReference>
<feature type="compositionally biased region" description="Low complexity" evidence="15">
    <location>
        <begin position="1208"/>
        <end position="1217"/>
    </location>
</feature>
<dbReference type="FunFam" id="3.30.1490.30:FF:000001">
    <property type="entry name" value="DNA topoisomerase 2"/>
    <property type="match status" value="1"/>
</dbReference>
<evidence type="ECO:0000259" key="17">
    <source>
        <dbReference type="PROSITE" id="PS52040"/>
    </source>
</evidence>
<dbReference type="InterPro" id="IPR006171">
    <property type="entry name" value="TOPRIM_dom"/>
</dbReference>
<evidence type="ECO:0000256" key="4">
    <source>
        <dbReference type="ARBA" id="ARBA00011080"/>
    </source>
</evidence>
<dbReference type="Gene3D" id="1.10.268.10">
    <property type="entry name" value="Topoisomerase, domain 3"/>
    <property type="match status" value="1"/>
</dbReference>
<feature type="compositionally biased region" description="Acidic residues" evidence="15">
    <location>
        <begin position="1234"/>
        <end position="1264"/>
    </location>
</feature>
<keyword evidence="5" id="KW-0479">Metal-binding</keyword>
<dbReference type="PROSITE" id="PS00177">
    <property type="entry name" value="TOPOISOMERASE_II"/>
    <property type="match status" value="1"/>
</dbReference>
<keyword evidence="11 13" id="KW-0413">Isomerase</keyword>
<dbReference type="SUPFAM" id="SSF54211">
    <property type="entry name" value="Ribosomal protein S5 domain 2-like"/>
    <property type="match status" value="1"/>
</dbReference>
<dbReference type="CDD" id="cd03481">
    <property type="entry name" value="TopoIIA_Trans_ScTopoIIA"/>
    <property type="match status" value="1"/>
</dbReference>
<dbReference type="FunFam" id="3.30.1360.40:FF:000011">
    <property type="entry name" value="DNA topoisomerase 2"/>
    <property type="match status" value="1"/>
</dbReference>
<dbReference type="InterPro" id="IPR018522">
    <property type="entry name" value="TopoIIA_CS"/>
</dbReference>
<dbReference type="InterPro" id="IPR013757">
    <property type="entry name" value="Topo_IIA_A_a_sf"/>
</dbReference>
<comment type="function">
    <text evidence="12 14">Control of topological states of DNA by transient breakage and subsequent rejoining of DNA strands. Topoisomerase II makes double-strand breaks.</text>
</comment>
<proteinExistence type="inferred from homology"/>
<comment type="cofactor">
    <cofactor evidence="3">
        <name>Mg(2+)</name>
        <dbReference type="ChEBI" id="CHEBI:18420"/>
    </cofactor>
</comment>
<evidence type="ECO:0000256" key="12">
    <source>
        <dbReference type="ARBA" id="ARBA00053943"/>
    </source>
</evidence>
<feature type="compositionally biased region" description="Low complexity" evidence="15">
    <location>
        <begin position="1157"/>
        <end position="1182"/>
    </location>
</feature>
<dbReference type="SMART" id="SM00434">
    <property type="entry name" value="TOP4c"/>
    <property type="match status" value="1"/>
</dbReference>
<feature type="domain" description="Topo IIA-type catalytic" evidence="17">
    <location>
        <begin position="528"/>
        <end position="986"/>
    </location>
</feature>
<dbReference type="GO" id="GO:0005634">
    <property type="term" value="C:nucleus"/>
    <property type="evidence" value="ECO:0007669"/>
    <property type="project" value="TreeGrafter"/>
</dbReference>
<dbReference type="InterPro" id="IPR036890">
    <property type="entry name" value="HATPase_C_sf"/>
</dbReference>
<dbReference type="Pfam" id="PF00521">
    <property type="entry name" value="DNA_topoisoIV"/>
    <property type="match status" value="1"/>
</dbReference>
<evidence type="ECO:0000259" key="16">
    <source>
        <dbReference type="PROSITE" id="PS50880"/>
    </source>
</evidence>
<dbReference type="EC" id="5.6.2.2" evidence="14"/>
<evidence type="ECO:0000256" key="8">
    <source>
        <dbReference type="ARBA" id="ARBA00022842"/>
    </source>
</evidence>
<evidence type="ECO:0000256" key="14">
    <source>
        <dbReference type="RuleBase" id="RU362094"/>
    </source>
</evidence>
<dbReference type="CDD" id="cd00187">
    <property type="entry name" value="TOP4c"/>
    <property type="match status" value="1"/>
</dbReference>
<dbReference type="AlphaFoldDB" id="A0A9W6SVF3"/>
<dbReference type="GO" id="GO:0003677">
    <property type="term" value="F:DNA binding"/>
    <property type="evidence" value="ECO:0007669"/>
    <property type="project" value="UniProtKB-UniRule"/>
</dbReference>
<feature type="compositionally biased region" description="Acidic residues" evidence="15">
    <location>
        <begin position="1194"/>
        <end position="1207"/>
    </location>
</feature>
<dbReference type="Gene3D" id="3.90.199.10">
    <property type="entry name" value="Topoisomerase II, domain 5"/>
    <property type="match status" value="1"/>
</dbReference>